<comment type="caution">
    <text evidence="8">The sequence shown here is derived from an EMBL/GenBank/DDBJ whole genome shotgun (WGS) entry which is preliminary data.</text>
</comment>
<dbReference type="InterPro" id="IPR051156">
    <property type="entry name" value="Mito/Outer_Membr_Metalloprot"/>
</dbReference>
<organism evidence="8 9">
    <name type="scientific">Cyclostephanos tholiformis</name>
    <dbReference type="NCBI Taxonomy" id="382380"/>
    <lineage>
        <taxon>Eukaryota</taxon>
        <taxon>Sar</taxon>
        <taxon>Stramenopiles</taxon>
        <taxon>Ochrophyta</taxon>
        <taxon>Bacillariophyta</taxon>
        <taxon>Coscinodiscophyceae</taxon>
        <taxon>Thalassiosirophycidae</taxon>
        <taxon>Stephanodiscales</taxon>
        <taxon>Stephanodiscaceae</taxon>
        <taxon>Cyclostephanos</taxon>
    </lineage>
</organism>
<evidence type="ECO:0000256" key="4">
    <source>
        <dbReference type="ARBA" id="ARBA00022833"/>
    </source>
</evidence>
<dbReference type="InterPro" id="IPR001915">
    <property type="entry name" value="Peptidase_M48"/>
</dbReference>
<comment type="similarity">
    <text evidence="6">Belongs to the peptidase M48 family.</text>
</comment>
<dbReference type="AlphaFoldDB" id="A0ABD3RGT1"/>
<keyword evidence="3 6" id="KW-0378">Hydrolase</keyword>
<evidence type="ECO:0000259" key="7">
    <source>
        <dbReference type="Pfam" id="PF01435"/>
    </source>
</evidence>
<keyword evidence="2" id="KW-0479">Metal-binding</keyword>
<evidence type="ECO:0000256" key="3">
    <source>
        <dbReference type="ARBA" id="ARBA00022801"/>
    </source>
</evidence>
<reference evidence="8 9" key="1">
    <citation type="submission" date="2024-10" db="EMBL/GenBank/DDBJ databases">
        <title>Updated reference genomes for cyclostephanoid diatoms.</title>
        <authorList>
            <person name="Roberts W.R."/>
            <person name="Alverson A.J."/>
        </authorList>
    </citation>
    <scope>NUCLEOTIDE SEQUENCE [LARGE SCALE GENOMIC DNA]</scope>
    <source>
        <strain evidence="8 9">AJA228-03</strain>
    </source>
</reference>
<evidence type="ECO:0000256" key="6">
    <source>
        <dbReference type="RuleBase" id="RU003983"/>
    </source>
</evidence>
<comment type="cofactor">
    <cofactor evidence="6">
        <name>Zn(2+)</name>
        <dbReference type="ChEBI" id="CHEBI:29105"/>
    </cofactor>
    <text evidence="6">Binds 1 zinc ion per subunit.</text>
</comment>
<dbReference type="GO" id="GO:0046872">
    <property type="term" value="F:metal ion binding"/>
    <property type="evidence" value="ECO:0007669"/>
    <property type="project" value="UniProtKB-KW"/>
</dbReference>
<accession>A0ABD3RGT1</accession>
<evidence type="ECO:0000256" key="2">
    <source>
        <dbReference type="ARBA" id="ARBA00022723"/>
    </source>
</evidence>
<evidence type="ECO:0000313" key="8">
    <source>
        <dbReference type="EMBL" id="KAL3812193.1"/>
    </source>
</evidence>
<dbReference type="Pfam" id="PF01435">
    <property type="entry name" value="Peptidase_M48"/>
    <property type="match status" value="1"/>
</dbReference>
<dbReference type="PANTHER" id="PTHR22726">
    <property type="entry name" value="METALLOENDOPEPTIDASE OMA1"/>
    <property type="match status" value="1"/>
</dbReference>
<sequence length="344" mass="39120">MDYSREPESMQSRLFDSTLASVGCTSSEDKEQILVAYEGEWRNLLSKLRSDLKLRRAQDDTSYDKMHQRMKMMHNSSIVGEKIVKVARNYVKERLTDAVREATSQMPPNVLDDENLLYRLLEWDDEVNRWTKARRHMEGSWQFVLIPSAVPNAFVSEILPHRIFITTSLFETFIESQDELALVLGHEISHLILGHSSARNGLETSFRTLEILMLSLDPTEGLLSLGVMAVLASIRSAIGALHSRDNERCADELGIRLTAMACYDTRAASQVFYKMHKFNVESGRDVGVGLGGLFDSHPPSEERFIYLLKESDEENPAKYEETNCSSLKTIFFDALKSGDGKERR</sequence>
<dbReference type="EMBL" id="JALLPB020000211">
    <property type="protein sequence ID" value="KAL3812193.1"/>
    <property type="molecule type" value="Genomic_DNA"/>
</dbReference>
<keyword evidence="5 6" id="KW-0482">Metalloprotease</keyword>
<keyword evidence="1 6" id="KW-0645">Protease</keyword>
<gene>
    <name evidence="8" type="ORF">ACHAXA_009667</name>
</gene>
<dbReference type="GO" id="GO:0006508">
    <property type="term" value="P:proteolysis"/>
    <property type="evidence" value="ECO:0007669"/>
    <property type="project" value="UniProtKB-KW"/>
</dbReference>
<evidence type="ECO:0000256" key="1">
    <source>
        <dbReference type="ARBA" id="ARBA00022670"/>
    </source>
</evidence>
<name>A0ABD3RGT1_9STRA</name>
<evidence type="ECO:0000256" key="5">
    <source>
        <dbReference type="ARBA" id="ARBA00023049"/>
    </source>
</evidence>
<dbReference type="PANTHER" id="PTHR22726:SF1">
    <property type="entry name" value="METALLOENDOPEPTIDASE OMA1, MITOCHONDRIAL"/>
    <property type="match status" value="1"/>
</dbReference>
<proteinExistence type="inferred from homology"/>
<evidence type="ECO:0000313" key="9">
    <source>
        <dbReference type="Proteomes" id="UP001530377"/>
    </source>
</evidence>
<keyword evidence="9" id="KW-1185">Reference proteome</keyword>
<protein>
    <recommendedName>
        <fullName evidence="7">Peptidase M48 domain-containing protein</fullName>
    </recommendedName>
</protein>
<dbReference type="Proteomes" id="UP001530377">
    <property type="component" value="Unassembled WGS sequence"/>
</dbReference>
<dbReference type="Gene3D" id="3.30.2010.10">
    <property type="entry name" value="Metalloproteases ('zincins'), catalytic domain"/>
    <property type="match status" value="1"/>
</dbReference>
<feature type="domain" description="Peptidase M48" evidence="7">
    <location>
        <begin position="132"/>
        <end position="307"/>
    </location>
</feature>
<dbReference type="GO" id="GO:0008237">
    <property type="term" value="F:metallopeptidase activity"/>
    <property type="evidence" value="ECO:0007669"/>
    <property type="project" value="UniProtKB-KW"/>
</dbReference>
<keyword evidence="4 6" id="KW-0862">Zinc</keyword>